<name>A0ACB7Z777_9ERIC</name>
<evidence type="ECO:0000313" key="1">
    <source>
        <dbReference type="EMBL" id="KAH7861516.1"/>
    </source>
</evidence>
<protein>
    <submittedName>
        <fullName evidence="1">Uncharacterized protein</fullName>
    </submittedName>
</protein>
<evidence type="ECO:0000313" key="2">
    <source>
        <dbReference type="Proteomes" id="UP000828048"/>
    </source>
</evidence>
<sequence length="443" mass="49587">MKEFWTPVSLFVDFLPEDVGVSWFRSLFSKYGLVNDSFIPAKRSKSSGCRFGFVRFAKRQDAEIAISNLHGVWIENRRLLVKTARFDKKGNEQNLNVHSVRTRNPISTQDYTQRAPVTNGVTNNASRSYAQVVKEKEENEPNQMGVENRDTSTVQRGKEIVIQGMNYMVRVEEMETFRVVNPITTPSYGAEFNGRDGDMANNKNDKDDRLAKNHALDVRTTQLANKGDNLVNVEDPNKQGGATQAEAAENNKEDTSNFSQELDSFVEDSKGPKGPIMIIGQDQENLGTNGRIEKGEESLTVETNGIMEVVEDTLEMEGQLAKGMNSNSIFNDNFSYAEALSKPAAHTNAMVENLVEVVEKNVDVAMSAKLVPNNDIVDELEVEIVNETPVENRSEIKVDEVDAVEESPNEVDAVEIDEDQLSSWNKICIVGETKIWWKGVLNH</sequence>
<proteinExistence type="predicted"/>
<gene>
    <name evidence="1" type="ORF">Vadar_027269</name>
</gene>
<keyword evidence="2" id="KW-1185">Reference proteome</keyword>
<comment type="caution">
    <text evidence="1">The sequence shown here is derived from an EMBL/GenBank/DDBJ whole genome shotgun (WGS) entry which is preliminary data.</text>
</comment>
<reference evidence="1 2" key="1">
    <citation type="journal article" date="2021" name="Hortic Res">
        <title>High-quality reference genome and annotation aids understanding of berry development for evergreen blueberry (Vaccinium darrowii).</title>
        <authorList>
            <person name="Yu J."/>
            <person name="Hulse-Kemp A.M."/>
            <person name="Babiker E."/>
            <person name="Staton M."/>
        </authorList>
    </citation>
    <scope>NUCLEOTIDE SEQUENCE [LARGE SCALE GENOMIC DNA]</scope>
    <source>
        <strain evidence="2">cv. NJ 8807/NJ 8810</strain>
        <tissue evidence="1">Young leaf</tissue>
    </source>
</reference>
<dbReference type="EMBL" id="CM037154">
    <property type="protein sequence ID" value="KAH7861516.1"/>
    <property type="molecule type" value="Genomic_DNA"/>
</dbReference>
<organism evidence="1 2">
    <name type="scientific">Vaccinium darrowii</name>
    <dbReference type="NCBI Taxonomy" id="229202"/>
    <lineage>
        <taxon>Eukaryota</taxon>
        <taxon>Viridiplantae</taxon>
        <taxon>Streptophyta</taxon>
        <taxon>Embryophyta</taxon>
        <taxon>Tracheophyta</taxon>
        <taxon>Spermatophyta</taxon>
        <taxon>Magnoliopsida</taxon>
        <taxon>eudicotyledons</taxon>
        <taxon>Gunneridae</taxon>
        <taxon>Pentapetalae</taxon>
        <taxon>asterids</taxon>
        <taxon>Ericales</taxon>
        <taxon>Ericaceae</taxon>
        <taxon>Vaccinioideae</taxon>
        <taxon>Vaccinieae</taxon>
        <taxon>Vaccinium</taxon>
    </lineage>
</organism>
<accession>A0ACB7Z777</accession>
<dbReference type="Proteomes" id="UP000828048">
    <property type="component" value="Chromosome 4"/>
</dbReference>